<evidence type="ECO:0000313" key="2">
    <source>
        <dbReference type="EMBL" id="EFO95899.1"/>
    </source>
</evidence>
<accession>E3NUL6</accession>
<protein>
    <recommendedName>
        <fullName evidence="1">F-box domain-containing protein</fullName>
    </recommendedName>
</protein>
<dbReference type="EMBL" id="DS270593">
    <property type="protein sequence ID" value="EFO95899.1"/>
    <property type="molecule type" value="Genomic_DNA"/>
</dbReference>
<dbReference type="AlphaFoldDB" id="E3NUL6"/>
<feature type="domain" description="F-box" evidence="1">
    <location>
        <begin position="6"/>
        <end position="52"/>
    </location>
</feature>
<gene>
    <name evidence="2" type="ORF">CRE_23275</name>
</gene>
<keyword evidence="3" id="KW-1185">Reference proteome</keyword>
<dbReference type="Pfam" id="PF00646">
    <property type="entry name" value="F-box"/>
    <property type="match status" value="1"/>
</dbReference>
<sequence>MNNQKPFPILRLPFLAIEEVFKAMDPFEIINFSMTSKRAKKITKKMAFYSKYSVQLCVDKKMGISINGTDELVSCLYVTTSDTQMDGKTEEDCKSVILGSNWISVEEWNSFFKKWIAMETNLNLECLQLSRKHLETFRALVLHDIPHEVVDEGVKRILKTVRNRSTVVNGGIDIRRIDGKTATFFVRSPGWTRNIWMCIH</sequence>
<dbReference type="PROSITE" id="PS50181">
    <property type="entry name" value="FBOX"/>
    <property type="match status" value="1"/>
</dbReference>
<organism evidence="3">
    <name type="scientific">Caenorhabditis remanei</name>
    <name type="common">Caenorhabditis vulgaris</name>
    <dbReference type="NCBI Taxonomy" id="31234"/>
    <lineage>
        <taxon>Eukaryota</taxon>
        <taxon>Metazoa</taxon>
        <taxon>Ecdysozoa</taxon>
        <taxon>Nematoda</taxon>
        <taxon>Chromadorea</taxon>
        <taxon>Rhabditida</taxon>
        <taxon>Rhabditina</taxon>
        <taxon>Rhabditomorpha</taxon>
        <taxon>Rhabditoidea</taxon>
        <taxon>Rhabditidae</taxon>
        <taxon>Peloderinae</taxon>
        <taxon>Caenorhabditis</taxon>
    </lineage>
</organism>
<dbReference type="HOGENOM" id="CLU_118249_0_0_1"/>
<dbReference type="Pfam" id="PF07735">
    <property type="entry name" value="FBA_2"/>
    <property type="match status" value="1"/>
</dbReference>
<proteinExistence type="predicted"/>
<dbReference type="InterPro" id="IPR001810">
    <property type="entry name" value="F-box_dom"/>
</dbReference>
<reference evidence="2" key="1">
    <citation type="submission" date="2007-07" db="EMBL/GenBank/DDBJ databases">
        <title>PCAP assembly of the Caenorhabditis remanei genome.</title>
        <authorList>
            <consortium name="The Caenorhabditis remanei Sequencing Consortium"/>
            <person name="Wilson R.K."/>
        </authorList>
    </citation>
    <scope>NUCLEOTIDE SEQUENCE [LARGE SCALE GENOMIC DNA]</scope>
    <source>
        <strain evidence="2">PB4641</strain>
    </source>
</reference>
<dbReference type="InterPro" id="IPR012885">
    <property type="entry name" value="F-box_Sdz-33"/>
</dbReference>
<name>E3NUL6_CAERE</name>
<dbReference type="PANTHER" id="PTHR21503">
    <property type="entry name" value="F-BOX-CONTAINING HYPOTHETICAL PROTEIN C.ELEGANS"/>
    <property type="match status" value="1"/>
</dbReference>
<dbReference type="Proteomes" id="UP000008281">
    <property type="component" value="Unassembled WGS sequence"/>
</dbReference>
<evidence type="ECO:0000313" key="3">
    <source>
        <dbReference type="Proteomes" id="UP000008281"/>
    </source>
</evidence>
<dbReference type="InParanoid" id="E3NUL6"/>
<evidence type="ECO:0000259" key="1">
    <source>
        <dbReference type="PROSITE" id="PS50181"/>
    </source>
</evidence>